<keyword evidence="3" id="KW-1185">Reference proteome</keyword>
<dbReference type="InterPro" id="IPR008972">
    <property type="entry name" value="Cupredoxin"/>
</dbReference>
<dbReference type="AlphaFoldDB" id="A0A1S1MMJ8"/>
<dbReference type="RefSeq" id="WP_070986251.1">
    <property type="nucleotide sequence ID" value="NZ_MKJU01000028.1"/>
</dbReference>
<keyword evidence="1" id="KW-0732">Signal</keyword>
<feature type="signal peptide" evidence="1">
    <location>
        <begin position="1"/>
        <end position="28"/>
    </location>
</feature>
<dbReference type="SUPFAM" id="SSF49503">
    <property type="entry name" value="Cupredoxins"/>
    <property type="match status" value="1"/>
</dbReference>
<gene>
    <name evidence="2" type="ORF">BET10_15980</name>
</gene>
<evidence type="ECO:0000313" key="3">
    <source>
        <dbReference type="Proteomes" id="UP000179786"/>
    </source>
</evidence>
<dbReference type="EMBL" id="MKJU01000028">
    <property type="protein sequence ID" value="OHU89623.1"/>
    <property type="molecule type" value="Genomic_DNA"/>
</dbReference>
<feature type="chain" id="PRO_5010352738" description="Methylamine utilization protein" evidence="1">
    <location>
        <begin position="29"/>
        <end position="217"/>
    </location>
</feature>
<name>A0A1S1MMJ8_9GAMM</name>
<dbReference type="CDD" id="cd04221">
    <property type="entry name" value="MauL"/>
    <property type="match status" value="1"/>
</dbReference>
<organism evidence="2 3">
    <name type="scientific">Pseudoalteromonas amylolytica</name>
    <dbReference type="NCBI Taxonomy" id="1859457"/>
    <lineage>
        <taxon>Bacteria</taxon>
        <taxon>Pseudomonadati</taxon>
        <taxon>Pseudomonadota</taxon>
        <taxon>Gammaproteobacteria</taxon>
        <taxon>Alteromonadales</taxon>
        <taxon>Pseudoalteromonadaceae</taxon>
        <taxon>Pseudoalteromonas</taxon>
    </lineage>
</organism>
<evidence type="ECO:0000313" key="2">
    <source>
        <dbReference type="EMBL" id="OHU89623.1"/>
    </source>
</evidence>
<proteinExistence type="predicted"/>
<evidence type="ECO:0008006" key="4">
    <source>
        <dbReference type="Google" id="ProtNLM"/>
    </source>
</evidence>
<evidence type="ECO:0000256" key="1">
    <source>
        <dbReference type="SAM" id="SignalP"/>
    </source>
</evidence>
<dbReference type="InterPro" id="IPR034242">
    <property type="entry name" value="MauL"/>
</dbReference>
<dbReference type="Proteomes" id="UP000179786">
    <property type="component" value="Unassembled WGS sequence"/>
</dbReference>
<dbReference type="Gene3D" id="2.60.40.420">
    <property type="entry name" value="Cupredoxins - blue copper proteins"/>
    <property type="match status" value="1"/>
</dbReference>
<comment type="caution">
    <text evidence="2">The sequence shown here is derived from an EMBL/GenBank/DDBJ whole genome shotgun (WGS) entry which is preliminary data.</text>
</comment>
<reference evidence="2 3" key="1">
    <citation type="submission" date="2016-09" db="EMBL/GenBank/DDBJ databases">
        <title>Pseudoalteromonas amylolytica sp. nov., isolated from the surface seawater.</title>
        <authorList>
            <person name="Wu Y.-H."/>
            <person name="Cheng H."/>
            <person name="Jin X.-B."/>
            <person name="Wang C.-S."/>
            <person name="Xu X.-W."/>
        </authorList>
    </citation>
    <scope>NUCLEOTIDE SEQUENCE [LARGE SCALE GENOMIC DNA]</scope>
    <source>
        <strain evidence="2 3">JW1</strain>
    </source>
</reference>
<accession>A0A1S1MMJ8</accession>
<protein>
    <recommendedName>
        <fullName evidence="4">Methylamine utilization protein</fullName>
    </recommendedName>
</protein>
<sequence length="217" mass="23801">MPFFVFKGCLVMALGIALLGSLSVAVSAKTLVVVDQHGSPVENAVVELLDVTTNNPPPHQIAIMDQVNKQFSPTLLTVVQGQQVSFPNSDDIRHHVYSFSPAKPFELKLYAGTPKAPITFEQPGVVVLGCNIHDSMVGYIYVAHSDAAFVSDAQGTIELPDSVSEYLLWHPEQANSITERAKMTWPTTHSRVQAEIELITPAPRNTFGERFKEHHGQ</sequence>
<dbReference type="STRING" id="1859457.BET10_15980"/>